<protein>
    <submittedName>
        <fullName evidence="2">Uncharacterized protein</fullName>
    </submittedName>
</protein>
<reference evidence="3" key="1">
    <citation type="journal article" date="2019" name="Int. J. Syst. Evol. Microbiol.">
        <title>The Global Catalogue of Microorganisms (GCM) 10K type strain sequencing project: providing services to taxonomists for standard genome sequencing and annotation.</title>
        <authorList>
            <consortium name="The Broad Institute Genomics Platform"/>
            <consortium name="The Broad Institute Genome Sequencing Center for Infectious Disease"/>
            <person name="Wu L."/>
            <person name="Ma J."/>
        </authorList>
    </citation>
    <scope>NUCLEOTIDE SEQUENCE [LARGE SCALE GENOMIC DNA]</scope>
    <source>
        <strain evidence="3">CCUG 50347</strain>
    </source>
</reference>
<organism evidence="2 3">
    <name type="scientific">Actinomycetospora chibensis</name>
    <dbReference type="NCBI Taxonomy" id="663606"/>
    <lineage>
        <taxon>Bacteria</taxon>
        <taxon>Bacillati</taxon>
        <taxon>Actinomycetota</taxon>
        <taxon>Actinomycetes</taxon>
        <taxon>Pseudonocardiales</taxon>
        <taxon>Pseudonocardiaceae</taxon>
        <taxon>Actinomycetospora</taxon>
    </lineage>
</organism>
<comment type="caution">
    <text evidence="2">The sequence shown here is derived from an EMBL/GenBank/DDBJ whole genome shotgun (WGS) entry which is preliminary data.</text>
</comment>
<sequence length="69" mass="7921">MEEHGTQAVLERLDELVALMRRIDTRLQQLTQGLERREPFPDDPDLERPRRLTLADPARTELVGRAGAT</sequence>
<dbReference type="Proteomes" id="UP001595909">
    <property type="component" value="Unassembled WGS sequence"/>
</dbReference>
<dbReference type="EMBL" id="JBHSIM010000048">
    <property type="protein sequence ID" value="MFC4835228.1"/>
    <property type="molecule type" value="Genomic_DNA"/>
</dbReference>
<proteinExistence type="predicted"/>
<evidence type="ECO:0000313" key="3">
    <source>
        <dbReference type="Proteomes" id="UP001595909"/>
    </source>
</evidence>
<evidence type="ECO:0000313" key="2">
    <source>
        <dbReference type="EMBL" id="MFC4835228.1"/>
    </source>
</evidence>
<name>A0ABV9RPN8_9PSEU</name>
<feature type="region of interest" description="Disordered" evidence="1">
    <location>
        <begin position="30"/>
        <end position="50"/>
    </location>
</feature>
<gene>
    <name evidence="2" type="ORF">ACFPEL_22660</name>
</gene>
<dbReference type="RefSeq" id="WP_274186932.1">
    <property type="nucleotide sequence ID" value="NZ_BAABHN010000048.1"/>
</dbReference>
<evidence type="ECO:0000256" key="1">
    <source>
        <dbReference type="SAM" id="MobiDB-lite"/>
    </source>
</evidence>
<keyword evidence="3" id="KW-1185">Reference proteome</keyword>
<feature type="compositionally biased region" description="Basic and acidic residues" evidence="1">
    <location>
        <begin position="34"/>
        <end position="50"/>
    </location>
</feature>
<accession>A0ABV9RPN8</accession>